<dbReference type="PROSITE" id="PS00028">
    <property type="entry name" value="ZINC_FINGER_C2H2_1"/>
    <property type="match status" value="1"/>
</dbReference>
<name>A0AAE0IWY2_9PEZI</name>
<feature type="non-terminal residue" evidence="3">
    <location>
        <position position="1"/>
    </location>
</feature>
<feature type="compositionally biased region" description="Pro residues" evidence="1">
    <location>
        <begin position="1"/>
        <end position="10"/>
    </location>
</feature>
<feature type="region of interest" description="Disordered" evidence="1">
    <location>
        <begin position="1"/>
        <end position="31"/>
    </location>
</feature>
<evidence type="ECO:0000259" key="2">
    <source>
        <dbReference type="PROSITE" id="PS00028"/>
    </source>
</evidence>
<dbReference type="InterPro" id="IPR051580">
    <property type="entry name" value="ZnF-Chromatin_assoc"/>
</dbReference>
<reference evidence="3" key="1">
    <citation type="journal article" date="2023" name="Mol. Phylogenet. Evol.">
        <title>Genome-scale phylogeny and comparative genomics of the fungal order Sordariales.</title>
        <authorList>
            <person name="Hensen N."/>
            <person name="Bonometti L."/>
            <person name="Westerberg I."/>
            <person name="Brannstrom I.O."/>
            <person name="Guillou S."/>
            <person name="Cros-Aarteil S."/>
            <person name="Calhoun S."/>
            <person name="Haridas S."/>
            <person name="Kuo A."/>
            <person name="Mondo S."/>
            <person name="Pangilinan J."/>
            <person name="Riley R."/>
            <person name="LaButti K."/>
            <person name="Andreopoulos B."/>
            <person name="Lipzen A."/>
            <person name="Chen C."/>
            <person name="Yan M."/>
            <person name="Daum C."/>
            <person name="Ng V."/>
            <person name="Clum A."/>
            <person name="Steindorff A."/>
            <person name="Ohm R.A."/>
            <person name="Martin F."/>
            <person name="Silar P."/>
            <person name="Natvig D.O."/>
            <person name="Lalanne C."/>
            <person name="Gautier V."/>
            <person name="Ament-Velasquez S.L."/>
            <person name="Kruys A."/>
            <person name="Hutchinson M.I."/>
            <person name="Powell A.J."/>
            <person name="Barry K."/>
            <person name="Miller A.N."/>
            <person name="Grigoriev I.V."/>
            <person name="Debuchy R."/>
            <person name="Gladieux P."/>
            <person name="Hiltunen Thoren M."/>
            <person name="Johannesson H."/>
        </authorList>
    </citation>
    <scope>NUCLEOTIDE SEQUENCE</scope>
    <source>
        <strain evidence="3">SMH4131-1</strain>
    </source>
</reference>
<dbReference type="EMBL" id="JAUEPO010000002">
    <property type="protein sequence ID" value="KAK3332788.1"/>
    <property type="molecule type" value="Genomic_DNA"/>
</dbReference>
<sequence>MPVKIPPPAQPTDRGQLGFGGDAASSSESSADIGMSYKMANPDRPYNMWPDDKGVLRNTPGILLPDRYELDNTMPDRPWICPVRSCRRLYAGRGVLGYHFRTSHLGAHLNDNLDGTFTVVKVLGDDDSAAIVVSRTILHDQEPIQSPQKPWYPYPTGGNKVTWVSAVAGGDDQEPEDSQPTTNVETSRETRTRRSQVIAVEKSPLPNSDKTKVDLAPQGRQYSEWWNEDGNLIRMNGALIPEGFKLNYSPLTPWICPIRTCRLLSKTRRGLGYHFIIKHNSDQLNDNGDGTFSVVGSHKGKGAQVVSQNALDPKEPPMVAPRLPVS</sequence>
<organism evidence="3 4">
    <name type="scientific">Cercophora scortea</name>
    <dbReference type="NCBI Taxonomy" id="314031"/>
    <lineage>
        <taxon>Eukaryota</taxon>
        <taxon>Fungi</taxon>
        <taxon>Dikarya</taxon>
        <taxon>Ascomycota</taxon>
        <taxon>Pezizomycotina</taxon>
        <taxon>Sordariomycetes</taxon>
        <taxon>Sordariomycetidae</taxon>
        <taxon>Sordariales</taxon>
        <taxon>Lasiosphaeriaceae</taxon>
        <taxon>Cercophora</taxon>
    </lineage>
</organism>
<dbReference type="PANTHER" id="PTHR23057:SF5">
    <property type="entry name" value="ZINC FINGER PROTEIN UBI-D4"/>
    <property type="match status" value="1"/>
</dbReference>
<feature type="region of interest" description="Disordered" evidence="1">
    <location>
        <begin position="303"/>
        <end position="326"/>
    </location>
</feature>
<keyword evidence="4" id="KW-1185">Reference proteome</keyword>
<evidence type="ECO:0000313" key="4">
    <source>
        <dbReference type="Proteomes" id="UP001286456"/>
    </source>
</evidence>
<proteinExistence type="predicted"/>
<reference evidence="3" key="2">
    <citation type="submission" date="2023-06" db="EMBL/GenBank/DDBJ databases">
        <authorList>
            <consortium name="Lawrence Berkeley National Laboratory"/>
            <person name="Haridas S."/>
            <person name="Hensen N."/>
            <person name="Bonometti L."/>
            <person name="Westerberg I."/>
            <person name="Brannstrom I.O."/>
            <person name="Guillou S."/>
            <person name="Cros-Aarteil S."/>
            <person name="Calhoun S."/>
            <person name="Kuo A."/>
            <person name="Mondo S."/>
            <person name="Pangilinan J."/>
            <person name="Riley R."/>
            <person name="Labutti K."/>
            <person name="Andreopoulos B."/>
            <person name="Lipzen A."/>
            <person name="Chen C."/>
            <person name="Yanf M."/>
            <person name="Daum C."/>
            <person name="Ng V."/>
            <person name="Clum A."/>
            <person name="Steindorff A."/>
            <person name="Ohm R."/>
            <person name="Martin F."/>
            <person name="Silar P."/>
            <person name="Natvig D."/>
            <person name="Lalanne C."/>
            <person name="Gautier V."/>
            <person name="Ament-Velasquez S.L."/>
            <person name="Kruys A."/>
            <person name="Hutchinson M.I."/>
            <person name="Powell A.J."/>
            <person name="Barry K."/>
            <person name="Miller A.N."/>
            <person name="Grigoriev I.V."/>
            <person name="Debuchy R."/>
            <person name="Gladieux P."/>
            <person name="Thoren M.H."/>
            <person name="Johannesson H."/>
        </authorList>
    </citation>
    <scope>NUCLEOTIDE SEQUENCE</scope>
    <source>
        <strain evidence="3">SMH4131-1</strain>
    </source>
</reference>
<feature type="region of interest" description="Disordered" evidence="1">
    <location>
        <begin position="169"/>
        <end position="195"/>
    </location>
</feature>
<dbReference type="AlphaFoldDB" id="A0AAE0IWY2"/>
<comment type="caution">
    <text evidence="3">The sequence shown here is derived from an EMBL/GenBank/DDBJ whole genome shotgun (WGS) entry which is preliminary data.</text>
</comment>
<gene>
    <name evidence="3" type="ORF">B0T19DRAFT_352626</name>
</gene>
<feature type="domain" description="C2H2-type" evidence="2">
    <location>
        <begin position="81"/>
        <end position="104"/>
    </location>
</feature>
<dbReference type="Proteomes" id="UP001286456">
    <property type="component" value="Unassembled WGS sequence"/>
</dbReference>
<accession>A0AAE0IWY2</accession>
<dbReference type="InterPro" id="IPR013087">
    <property type="entry name" value="Znf_C2H2_type"/>
</dbReference>
<evidence type="ECO:0000256" key="1">
    <source>
        <dbReference type="SAM" id="MobiDB-lite"/>
    </source>
</evidence>
<evidence type="ECO:0000313" key="3">
    <source>
        <dbReference type="EMBL" id="KAK3332788.1"/>
    </source>
</evidence>
<dbReference type="PANTHER" id="PTHR23057">
    <property type="entry name" value="JUXTAPOSED WITH ANOTHER ZINC FINGER PROTEIN 1"/>
    <property type="match status" value="1"/>
</dbReference>
<dbReference type="GO" id="GO:0005634">
    <property type="term" value="C:nucleus"/>
    <property type="evidence" value="ECO:0007669"/>
    <property type="project" value="TreeGrafter"/>
</dbReference>
<protein>
    <recommendedName>
        <fullName evidence="2">C2H2-type domain-containing protein</fullName>
    </recommendedName>
</protein>